<dbReference type="EMBL" id="FTNO01000005">
    <property type="protein sequence ID" value="SIR81843.1"/>
    <property type="molecule type" value="Genomic_DNA"/>
</dbReference>
<sequence>MSADTVSVFRDSLRELDVGFTRTTTVEFDRALSDAIVEPVLGTELPFDGVSLPDSIPRFEGRDSTVDALENAKTGVTHASLAIADYGTVVIGPTGAGEERVSLHPDRHVAVVAERDVVPGMTGAFGRLEAIARSGGSAIFATGASATADMGSLVHGVHGPKNVHVILISDR</sequence>
<dbReference type="Pfam" id="PF02589">
    <property type="entry name" value="LUD_dom"/>
    <property type="match status" value="1"/>
</dbReference>
<dbReference type="PANTHER" id="PTHR43682:SF1">
    <property type="entry name" value="LACTATE UTILIZATION PROTEIN C"/>
    <property type="match status" value="1"/>
</dbReference>
<name>A0A1N7E1A0_9EURY</name>
<evidence type="ECO:0000313" key="3">
    <source>
        <dbReference type="Proteomes" id="UP000186914"/>
    </source>
</evidence>
<dbReference type="RefSeq" id="WP_076431801.1">
    <property type="nucleotide sequence ID" value="NZ_FTNO01000005.1"/>
</dbReference>
<dbReference type="Gene3D" id="3.40.50.10420">
    <property type="entry name" value="NagB/RpiA/CoA transferase-like"/>
    <property type="match status" value="1"/>
</dbReference>
<protein>
    <submittedName>
        <fullName evidence="2">L-lactate dehydrogenase complex protein LldG</fullName>
    </submittedName>
</protein>
<dbReference type="Proteomes" id="UP000186914">
    <property type="component" value="Unassembled WGS sequence"/>
</dbReference>
<dbReference type="SUPFAM" id="SSF100950">
    <property type="entry name" value="NagB/RpiA/CoA transferase-like"/>
    <property type="match status" value="1"/>
</dbReference>
<evidence type="ECO:0000313" key="2">
    <source>
        <dbReference type="EMBL" id="SIR81843.1"/>
    </source>
</evidence>
<evidence type="ECO:0000259" key="1">
    <source>
        <dbReference type="Pfam" id="PF02589"/>
    </source>
</evidence>
<accession>A0A1N7E1A0</accession>
<organism evidence="2 3">
    <name type="scientific">Haladaptatus litoreus</name>
    <dbReference type="NCBI Taxonomy" id="553468"/>
    <lineage>
        <taxon>Archaea</taxon>
        <taxon>Methanobacteriati</taxon>
        <taxon>Methanobacteriota</taxon>
        <taxon>Stenosarchaea group</taxon>
        <taxon>Halobacteria</taxon>
        <taxon>Halobacteriales</taxon>
        <taxon>Haladaptataceae</taxon>
        <taxon>Haladaptatus</taxon>
    </lineage>
</organism>
<dbReference type="PANTHER" id="PTHR43682">
    <property type="entry name" value="LACTATE UTILIZATION PROTEIN C"/>
    <property type="match status" value="1"/>
</dbReference>
<proteinExistence type="predicted"/>
<dbReference type="InterPro" id="IPR037171">
    <property type="entry name" value="NagB/RpiA_transferase-like"/>
</dbReference>
<feature type="domain" description="LUD" evidence="1">
    <location>
        <begin position="62"/>
        <end position="168"/>
    </location>
</feature>
<gene>
    <name evidence="2" type="ORF">SAMN05421858_3933</name>
</gene>
<dbReference type="InterPro" id="IPR024185">
    <property type="entry name" value="FTHF_cligase-like_sf"/>
</dbReference>
<dbReference type="AlphaFoldDB" id="A0A1N7E1A0"/>
<dbReference type="OrthoDB" id="199019at2157"/>
<keyword evidence="3" id="KW-1185">Reference proteome</keyword>
<dbReference type="InterPro" id="IPR003741">
    <property type="entry name" value="LUD_dom"/>
</dbReference>
<reference evidence="3" key="1">
    <citation type="submission" date="2017-01" db="EMBL/GenBank/DDBJ databases">
        <authorList>
            <person name="Varghese N."/>
            <person name="Submissions S."/>
        </authorList>
    </citation>
    <scope>NUCLEOTIDE SEQUENCE [LARGE SCALE GENOMIC DNA]</scope>
    <source>
        <strain evidence="3">CGMCC 1.7737</strain>
    </source>
</reference>